<dbReference type="GeneID" id="18678460"/>
<dbReference type="EMBL" id="JH718189">
    <property type="protein sequence ID" value="EJC97519.1"/>
    <property type="molecule type" value="Genomic_DNA"/>
</dbReference>
<name>R7SIT0_FOMME</name>
<gene>
    <name evidence="1" type="ORF">FOMMEDRAFT_24383</name>
</gene>
<keyword evidence="2" id="KW-1185">Reference proteome</keyword>
<protein>
    <submittedName>
        <fullName evidence="1">Uncharacterized protein</fullName>
    </submittedName>
</protein>
<evidence type="ECO:0000313" key="2">
    <source>
        <dbReference type="Proteomes" id="UP000053630"/>
    </source>
</evidence>
<organism evidence="1 2">
    <name type="scientific">Fomitiporia mediterranea (strain MF3/22)</name>
    <name type="common">Grapevine white-rot fungus</name>
    <dbReference type="NCBI Taxonomy" id="694068"/>
    <lineage>
        <taxon>Eukaryota</taxon>
        <taxon>Fungi</taxon>
        <taxon>Dikarya</taxon>
        <taxon>Basidiomycota</taxon>
        <taxon>Agaricomycotina</taxon>
        <taxon>Agaricomycetes</taxon>
        <taxon>Hymenochaetales</taxon>
        <taxon>Hymenochaetaceae</taxon>
        <taxon>Fomitiporia</taxon>
    </lineage>
</organism>
<proteinExistence type="predicted"/>
<dbReference type="Proteomes" id="UP000053630">
    <property type="component" value="Unassembled WGS sequence"/>
</dbReference>
<dbReference type="RefSeq" id="XP_007272218.1">
    <property type="nucleotide sequence ID" value="XM_007272156.1"/>
</dbReference>
<sequence length="175" mass="19279">MCTYGHGFACCSNQLVQRSGSQPWCTTYTCCTLSRHSLSLHNLLDLNSHTHAIQLAGTERRPKCGVEDYIKRPENTSFLFCCGCCWEKNEARGSSSYTTSTVSVSSSASTADSDDYSEFDSLSADSSLYGCPFGYLHTMCSSVHEVEMADFGDFEMGDAITKKSQQMYLIIAKVT</sequence>
<accession>R7SIT0</accession>
<reference evidence="2" key="1">
    <citation type="journal article" date="2012" name="Science">
        <title>The Paleozoic origin of enzymatic lignin decomposition reconstructed from 31 fungal genomes.</title>
        <authorList>
            <person name="Floudas D."/>
            <person name="Binder M."/>
            <person name="Riley R."/>
            <person name="Barry K."/>
            <person name="Blanchette R.A."/>
            <person name="Henrissat B."/>
            <person name="Martinez A.T."/>
            <person name="Otillar R."/>
            <person name="Spatafora J.W."/>
            <person name="Yadav J.S."/>
            <person name="Aerts A."/>
            <person name="Benoit I."/>
            <person name="Boyd A."/>
            <person name="Carlson A."/>
            <person name="Copeland A."/>
            <person name="Coutinho P.M."/>
            <person name="de Vries R.P."/>
            <person name="Ferreira P."/>
            <person name="Findley K."/>
            <person name="Foster B."/>
            <person name="Gaskell J."/>
            <person name="Glotzer D."/>
            <person name="Gorecki P."/>
            <person name="Heitman J."/>
            <person name="Hesse C."/>
            <person name="Hori C."/>
            <person name="Igarashi K."/>
            <person name="Jurgens J.A."/>
            <person name="Kallen N."/>
            <person name="Kersten P."/>
            <person name="Kohler A."/>
            <person name="Kuees U."/>
            <person name="Kumar T.K.A."/>
            <person name="Kuo A."/>
            <person name="LaButti K."/>
            <person name="Larrondo L.F."/>
            <person name="Lindquist E."/>
            <person name="Ling A."/>
            <person name="Lombard V."/>
            <person name="Lucas S."/>
            <person name="Lundell T."/>
            <person name="Martin R."/>
            <person name="McLaughlin D.J."/>
            <person name="Morgenstern I."/>
            <person name="Morin E."/>
            <person name="Murat C."/>
            <person name="Nagy L.G."/>
            <person name="Nolan M."/>
            <person name="Ohm R.A."/>
            <person name="Patyshakuliyeva A."/>
            <person name="Rokas A."/>
            <person name="Ruiz-Duenas F.J."/>
            <person name="Sabat G."/>
            <person name="Salamov A."/>
            <person name="Samejima M."/>
            <person name="Schmutz J."/>
            <person name="Slot J.C."/>
            <person name="St John F."/>
            <person name="Stenlid J."/>
            <person name="Sun H."/>
            <person name="Sun S."/>
            <person name="Syed K."/>
            <person name="Tsang A."/>
            <person name="Wiebenga A."/>
            <person name="Young D."/>
            <person name="Pisabarro A."/>
            <person name="Eastwood D.C."/>
            <person name="Martin F."/>
            <person name="Cullen D."/>
            <person name="Grigoriev I.V."/>
            <person name="Hibbett D.S."/>
        </authorList>
    </citation>
    <scope>NUCLEOTIDE SEQUENCE [LARGE SCALE GENOMIC DNA]</scope>
    <source>
        <strain evidence="2">MF3/22</strain>
    </source>
</reference>
<evidence type="ECO:0000313" key="1">
    <source>
        <dbReference type="EMBL" id="EJC97519.1"/>
    </source>
</evidence>
<dbReference type="AlphaFoldDB" id="R7SIT0"/>
<dbReference type="KEGG" id="fme:FOMMEDRAFT_24383"/>